<accession>A0A8H3M934</accession>
<dbReference type="InterPro" id="IPR019270">
    <property type="entry name" value="DUF2283"/>
</dbReference>
<name>A0A8H3M934_9GLOM</name>
<dbReference type="AlphaFoldDB" id="A0A8H3M934"/>
<dbReference type="OrthoDB" id="532890at2759"/>
<evidence type="ECO:0000313" key="1">
    <source>
        <dbReference type="EMBL" id="GET01485.1"/>
    </source>
</evidence>
<organism evidence="1 2">
    <name type="scientific">Rhizophagus clarus</name>
    <dbReference type="NCBI Taxonomy" id="94130"/>
    <lineage>
        <taxon>Eukaryota</taxon>
        <taxon>Fungi</taxon>
        <taxon>Fungi incertae sedis</taxon>
        <taxon>Mucoromycota</taxon>
        <taxon>Glomeromycotina</taxon>
        <taxon>Glomeromycetes</taxon>
        <taxon>Glomerales</taxon>
        <taxon>Glomeraceae</taxon>
        <taxon>Rhizophagus</taxon>
    </lineage>
</organism>
<dbReference type="EMBL" id="BLAL01000300">
    <property type="protein sequence ID" value="GET01485.1"/>
    <property type="molecule type" value="Genomic_DNA"/>
</dbReference>
<reference evidence="1" key="1">
    <citation type="submission" date="2019-10" db="EMBL/GenBank/DDBJ databases">
        <title>Conservation and host-specific expression of non-tandemly repeated heterogenous ribosome RNA gene in arbuscular mycorrhizal fungi.</title>
        <authorList>
            <person name="Maeda T."/>
            <person name="Kobayashi Y."/>
            <person name="Nakagawa T."/>
            <person name="Ezawa T."/>
            <person name="Yamaguchi K."/>
            <person name="Bino T."/>
            <person name="Nishimoto Y."/>
            <person name="Shigenobu S."/>
            <person name="Kawaguchi M."/>
        </authorList>
    </citation>
    <scope>NUCLEOTIDE SEQUENCE</scope>
    <source>
        <strain evidence="1">HR1</strain>
    </source>
</reference>
<sequence length="144" mass="16730">MLSPSKRWGNEQLPGQFMKGPNMQTMSTKNDIHIRNDTVYRYYEDTDTLSIYLAKASSGVVRYCKEANDYILVSYDDDDKIVSVEIYGASELLCCHLFDTSETIDNKPQLSLYPVCYEDRDELEVFLNDFKPSTFQETEDKDIF</sequence>
<dbReference type="Proteomes" id="UP000615446">
    <property type="component" value="Unassembled WGS sequence"/>
</dbReference>
<evidence type="ECO:0000313" key="2">
    <source>
        <dbReference type="Proteomes" id="UP000615446"/>
    </source>
</evidence>
<gene>
    <name evidence="1" type="ORF">RCL2_002789200</name>
</gene>
<comment type="caution">
    <text evidence="1">The sequence shown here is derived from an EMBL/GenBank/DDBJ whole genome shotgun (WGS) entry which is preliminary data.</text>
</comment>
<protein>
    <submittedName>
        <fullName evidence="1">Uncharacterized protein</fullName>
    </submittedName>
</protein>
<proteinExistence type="predicted"/>
<dbReference type="Pfam" id="PF10049">
    <property type="entry name" value="DUF2283"/>
    <property type="match status" value="1"/>
</dbReference>